<evidence type="ECO:0000256" key="1">
    <source>
        <dbReference type="SAM" id="SignalP"/>
    </source>
</evidence>
<feature type="chain" id="PRO_5027909068" evidence="1">
    <location>
        <begin position="18"/>
        <end position="174"/>
    </location>
</feature>
<protein>
    <submittedName>
        <fullName evidence="3">Uncharacterized protein LOC106752098</fullName>
    </submittedName>
</protein>
<reference evidence="3" key="1">
    <citation type="submission" date="2025-08" db="UniProtKB">
        <authorList>
            <consortium name="RefSeq"/>
        </authorList>
    </citation>
    <scope>IDENTIFICATION</scope>
</reference>
<evidence type="ECO:0000313" key="2">
    <source>
        <dbReference type="Proteomes" id="UP000515204"/>
    </source>
</evidence>
<proteinExistence type="predicted"/>
<organism evidence="2 3">
    <name type="scientific">Dinoponera quadriceps</name>
    <name type="common">South American ant</name>
    <dbReference type="NCBI Taxonomy" id="609295"/>
    <lineage>
        <taxon>Eukaryota</taxon>
        <taxon>Metazoa</taxon>
        <taxon>Ecdysozoa</taxon>
        <taxon>Arthropoda</taxon>
        <taxon>Hexapoda</taxon>
        <taxon>Insecta</taxon>
        <taxon>Pterygota</taxon>
        <taxon>Neoptera</taxon>
        <taxon>Endopterygota</taxon>
        <taxon>Hymenoptera</taxon>
        <taxon>Apocrita</taxon>
        <taxon>Aculeata</taxon>
        <taxon>Formicoidea</taxon>
        <taxon>Formicidae</taxon>
        <taxon>Ponerinae</taxon>
        <taxon>Ponerini</taxon>
        <taxon>Dinoponera</taxon>
    </lineage>
</organism>
<accession>A0A6P3YGT5</accession>
<keyword evidence="1" id="KW-0732">Signal</keyword>
<keyword evidence="2" id="KW-1185">Reference proteome</keyword>
<gene>
    <name evidence="3" type="primary">LOC106752098</name>
</gene>
<dbReference type="KEGG" id="dqu:106752098"/>
<sequence>MSSFMLLMWELTFPAMSIVFKAESIDLESEKILIFLKASTEKIGRKAGALKRPEYSSFADEKARPTKGLSKDLEPSVIEPEIEGRFLGFGQDHINWSGRPVSQCQTKSLELDSVEFLIGFGAEVVKKETSVFESGMNESPINSEQNRWVCTPPDRKRGSCLGILQNGVSGFCLR</sequence>
<feature type="signal peptide" evidence="1">
    <location>
        <begin position="1"/>
        <end position="17"/>
    </location>
</feature>
<dbReference type="Proteomes" id="UP000515204">
    <property type="component" value="Unplaced"/>
</dbReference>
<name>A0A6P3YGT5_DINQU</name>
<dbReference type="AlphaFoldDB" id="A0A6P3YGT5"/>
<evidence type="ECO:0000313" key="3">
    <source>
        <dbReference type="RefSeq" id="XP_014488997.1"/>
    </source>
</evidence>
<dbReference type="RefSeq" id="XP_014488997.1">
    <property type="nucleotide sequence ID" value="XM_014633511.1"/>
</dbReference>
<dbReference type="GeneID" id="106752098"/>